<protein>
    <submittedName>
        <fullName evidence="1">Uncharacterized protein</fullName>
    </submittedName>
</protein>
<dbReference type="Proteomes" id="UP000179233">
    <property type="component" value="Unassembled WGS sequence"/>
</dbReference>
<reference evidence="1 2" key="1">
    <citation type="journal article" date="2016" name="Nat. Commun.">
        <title>Thousands of microbial genomes shed light on interconnected biogeochemical processes in an aquifer system.</title>
        <authorList>
            <person name="Anantharaman K."/>
            <person name="Brown C.T."/>
            <person name="Hug L.A."/>
            <person name="Sharon I."/>
            <person name="Castelle C.J."/>
            <person name="Probst A.J."/>
            <person name="Thomas B.C."/>
            <person name="Singh A."/>
            <person name="Wilkins M.J."/>
            <person name="Karaoz U."/>
            <person name="Brodie E.L."/>
            <person name="Williams K.H."/>
            <person name="Hubbard S.S."/>
            <person name="Banfield J.F."/>
        </authorList>
    </citation>
    <scope>NUCLEOTIDE SEQUENCE [LARGE SCALE GENOMIC DNA]</scope>
</reference>
<proteinExistence type="predicted"/>
<accession>A0A1G1VS01</accession>
<sequence length="180" mass="20578">MTDHSPETTVPKVPHRDLSQRFQRAHEVWDTRTEEQRAMGLLVRRYESGDPIQLEVAPAPFAGVEVNPNNWGARTDPSPAQVPLRLNLRERDIPHREGEIIRIPTKDPQQTIFLEIMEPLSSANGRAVGESVFVMPLNQEESQRVQESGRYMDYKELLAEKTIKMLEGREVLRVMGAQRG</sequence>
<dbReference type="EMBL" id="MHCJ01000003">
    <property type="protein sequence ID" value="OGY18181.1"/>
    <property type="molecule type" value="Genomic_DNA"/>
</dbReference>
<gene>
    <name evidence="1" type="ORF">A2786_01540</name>
</gene>
<dbReference type="AlphaFoldDB" id="A0A1G1VS01"/>
<comment type="caution">
    <text evidence="1">The sequence shown here is derived from an EMBL/GenBank/DDBJ whole genome shotgun (WGS) entry which is preliminary data.</text>
</comment>
<name>A0A1G1VS01_9BACT</name>
<organism evidence="1 2">
    <name type="scientific">Candidatus Chisholmbacteria bacterium RIFCSPHIGHO2_01_FULL_52_32</name>
    <dbReference type="NCBI Taxonomy" id="1797591"/>
    <lineage>
        <taxon>Bacteria</taxon>
        <taxon>Candidatus Chisholmiibacteriota</taxon>
    </lineage>
</organism>
<evidence type="ECO:0000313" key="1">
    <source>
        <dbReference type="EMBL" id="OGY18181.1"/>
    </source>
</evidence>
<evidence type="ECO:0000313" key="2">
    <source>
        <dbReference type="Proteomes" id="UP000179233"/>
    </source>
</evidence>